<reference evidence="1 2" key="1">
    <citation type="journal article" date="2012" name="Genome Biol.">
        <title>Genome and low-iron response of an oceanic diatom adapted to chronic iron limitation.</title>
        <authorList>
            <person name="Lommer M."/>
            <person name="Specht M."/>
            <person name="Roy A.S."/>
            <person name="Kraemer L."/>
            <person name="Andreson R."/>
            <person name="Gutowska M.A."/>
            <person name="Wolf J."/>
            <person name="Bergner S.V."/>
            <person name="Schilhabel M.B."/>
            <person name="Klostermeier U.C."/>
            <person name="Beiko R.G."/>
            <person name="Rosenstiel P."/>
            <person name="Hippler M."/>
            <person name="Laroche J."/>
        </authorList>
    </citation>
    <scope>NUCLEOTIDE SEQUENCE [LARGE SCALE GENOMIC DNA]</scope>
    <source>
        <strain evidence="1 2">CCMP1005</strain>
    </source>
</reference>
<organism evidence="1 2">
    <name type="scientific">Thalassiosira oceanica</name>
    <name type="common">Marine diatom</name>
    <dbReference type="NCBI Taxonomy" id="159749"/>
    <lineage>
        <taxon>Eukaryota</taxon>
        <taxon>Sar</taxon>
        <taxon>Stramenopiles</taxon>
        <taxon>Ochrophyta</taxon>
        <taxon>Bacillariophyta</taxon>
        <taxon>Coscinodiscophyceae</taxon>
        <taxon>Thalassiosirophycidae</taxon>
        <taxon>Thalassiosirales</taxon>
        <taxon>Thalassiosiraceae</taxon>
        <taxon>Thalassiosira</taxon>
    </lineage>
</organism>
<evidence type="ECO:0000313" key="2">
    <source>
        <dbReference type="Proteomes" id="UP000266841"/>
    </source>
</evidence>
<protein>
    <submittedName>
        <fullName evidence="1">Uncharacterized protein</fullName>
    </submittedName>
</protein>
<name>K0REM8_THAOC</name>
<accession>K0REM8</accession>
<dbReference type="EMBL" id="AGNL01040329">
    <property type="protein sequence ID" value="EJK52158.1"/>
    <property type="molecule type" value="Genomic_DNA"/>
</dbReference>
<sequence>SGRRPVAVRGLVREGHGGLDVAEPCELPEPLGLCAPPVLALFPPPRLARVGFFPRRWADSVRRHGARRHALVEVLPLRVGLVPAADTEQRPAAVIAAVTAFAGLAVGIPYEASSASSSFVVHHQRPAEREALFRARQVVRPEERAVDPLGEDLADVPQDEAGAETLEHDWAAILVFLFARPELNRPAVGGPALVERVPAPRVGPRDAAAGDVLDEVPEPAEGRVALVAR</sequence>
<keyword evidence="2" id="KW-1185">Reference proteome</keyword>
<evidence type="ECO:0000313" key="1">
    <source>
        <dbReference type="EMBL" id="EJK52158.1"/>
    </source>
</evidence>
<gene>
    <name evidence="1" type="ORF">THAOC_28604</name>
</gene>
<proteinExistence type="predicted"/>
<feature type="non-terminal residue" evidence="1">
    <location>
        <position position="1"/>
    </location>
</feature>
<dbReference type="Proteomes" id="UP000266841">
    <property type="component" value="Unassembled WGS sequence"/>
</dbReference>
<dbReference type="AlphaFoldDB" id="K0REM8"/>
<comment type="caution">
    <text evidence="1">The sequence shown here is derived from an EMBL/GenBank/DDBJ whole genome shotgun (WGS) entry which is preliminary data.</text>
</comment>